<evidence type="ECO:0000313" key="3">
    <source>
        <dbReference type="Proteomes" id="UP001596052"/>
    </source>
</evidence>
<dbReference type="PIRSF" id="PIRSF029347">
    <property type="entry name" value="RecF"/>
    <property type="match status" value="1"/>
</dbReference>
<accession>A0ABW0KLS4</accession>
<evidence type="ECO:0000313" key="2">
    <source>
        <dbReference type="EMBL" id="MFC5454259.1"/>
    </source>
</evidence>
<dbReference type="Pfam" id="PF13304">
    <property type="entry name" value="AAA_21"/>
    <property type="match status" value="1"/>
</dbReference>
<dbReference type="RefSeq" id="WP_377164164.1">
    <property type="nucleotide sequence ID" value="NZ_JBHSMQ010000002.1"/>
</dbReference>
<dbReference type="InterPro" id="IPR014555">
    <property type="entry name" value="RecF-like"/>
</dbReference>
<dbReference type="InterPro" id="IPR027417">
    <property type="entry name" value="P-loop_NTPase"/>
</dbReference>
<dbReference type="EMBL" id="JBHSMQ010000002">
    <property type="protein sequence ID" value="MFC5454259.1"/>
    <property type="molecule type" value="Genomic_DNA"/>
</dbReference>
<dbReference type="CDD" id="cd00267">
    <property type="entry name" value="ABC_ATPase"/>
    <property type="match status" value="1"/>
</dbReference>
<name>A0ABW0KLS4_9BACT</name>
<dbReference type="Proteomes" id="UP001596052">
    <property type="component" value="Unassembled WGS sequence"/>
</dbReference>
<feature type="domain" description="ATPase AAA-type core" evidence="1">
    <location>
        <begin position="23"/>
        <end position="326"/>
    </location>
</feature>
<dbReference type="Gene3D" id="3.40.50.300">
    <property type="entry name" value="P-loop containing nucleotide triphosphate hydrolases"/>
    <property type="match status" value="2"/>
</dbReference>
<sequence length="379" mass="41787">MLHSVRLSGYRSLRDLRLRLGRVTVIRGANGVGKTNVYRALSLLSALARGGFSEAVAAEGGMRSLLWAGNAEHSRLTTFSAEVLSDTFAYEFECGLMPVSRSAFKLDPDIKSESLRYGKKLQAKRTACQVRLADAKGTMHTLTEPIGSSESMLALVRDLQNYPLLLDARLSLARWRFYHSMRTDPDAPARRPVRGCWSPVLAEDASNLPSVIQTISESNESMVFHAALQHAFPGSALHVECGDWFRLAWQAHDLPRTLAGHELSDGTLQFISLAAVLCSPRPPPLLVLNEPETSLNESVFPALAELVLQASARSQLIIISHSQSLCAALAERCKIRVQELTMRHGDTRLRGQENAKVCYVFDDEDDEQEHAAPPDQSAQ</sequence>
<dbReference type="PANTHER" id="PTHR32182">
    <property type="entry name" value="DNA REPLICATION AND REPAIR PROTEIN RECF"/>
    <property type="match status" value="1"/>
</dbReference>
<organism evidence="2 3">
    <name type="scientific">Prosthecobacter fluviatilis</name>
    <dbReference type="NCBI Taxonomy" id="445931"/>
    <lineage>
        <taxon>Bacteria</taxon>
        <taxon>Pseudomonadati</taxon>
        <taxon>Verrucomicrobiota</taxon>
        <taxon>Verrucomicrobiia</taxon>
        <taxon>Verrucomicrobiales</taxon>
        <taxon>Verrucomicrobiaceae</taxon>
        <taxon>Prosthecobacter</taxon>
    </lineage>
</organism>
<dbReference type="SUPFAM" id="SSF52540">
    <property type="entry name" value="P-loop containing nucleoside triphosphate hydrolases"/>
    <property type="match status" value="1"/>
</dbReference>
<gene>
    <name evidence="2" type="ORF">ACFQDI_05275</name>
</gene>
<proteinExistence type="predicted"/>
<reference evidence="3" key="1">
    <citation type="journal article" date="2019" name="Int. J. Syst. Evol. Microbiol.">
        <title>The Global Catalogue of Microorganisms (GCM) 10K type strain sequencing project: providing services to taxonomists for standard genome sequencing and annotation.</title>
        <authorList>
            <consortium name="The Broad Institute Genomics Platform"/>
            <consortium name="The Broad Institute Genome Sequencing Center for Infectious Disease"/>
            <person name="Wu L."/>
            <person name="Ma J."/>
        </authorList>
    </citation>
    <scope>NUCLEOTIDE SEQUENCE [LARGE SCALE GENOMIC DNA]</scope>
    <source>
        <strain evidence="3">CGMCC 4.1469</strain>
    </source>
</reference>
<protein>
    <submittedName>
        <fullName evidence="2">AAA family ATPase</fullName>
    </submittedName>
</protein>
<keyword evidence="3" id="KW-1185">Reference proteome</keyword>
<dbReference type="PANTHER" id="PTHR32182:SF25">
    <property type="entry name" value="SLR1056 PROTEIN"/>
    <property type="match status" value="1"/>
</dbReference>
<dbReference type="InterPro" id="IPR003959">
    <property type="entry name" value="ATPase_AAA_core"/>
</dbReference>
<evidence type="ECO:0000259" key="1">
    <source>
        <dbReference type="Pfam" id="PF13304"/>
    </source>
</evidence>
<comment type="caution">
    <text evidence="2">The sequence shown here is derived from an EMBL/GenBank/DDBJ whole genome shotgun (WGS) entry which is preliminary data.</text>
</comment>